<proteinExistence type="predicted"/>
<dbReference type="RefSeq" id="WP_219428046.1">
    <property type="nucleotide sequence ID" value="NZ_JAHXRD010000016.1"/>
</dbReference>
<protein>
    <submittedName>
        <fullName evidence="2">Helix-hairpin-helix domain-containing protein</fullName>
    </submittedName>
</protein>
<reference evidence="2" key="1">
    <citation type="submission" date="2021-07" db="EMBL/GenBank/DDBJ databases">
        <title>Genomic diversity and antimicrobial resistance of Prevotella spp. isolated from chronic lung disease airways.</title>
        <authorList>
            <person name="Webb K.A."/>
            <person name="Olagoke O.S."/>
            <person name="Baird T."/>
            <person name="Neill J."/>
            <person name="Pham A."/>
            <person name="Wells T.J."/>
            <person name="Ramsay K.A."/>
            <person name="Bell S.C."/>
            <person name="Sarovich D.S."/>
            <person name="Price E.P."/>
        </authorList>
    </citation>
    <scope>NUCLEOTIDE SEQUENCE</scope>
    <source>
        <strain evidence="2">SCHI0047.S.3</strain>
    </source>
</reference>
<evidence type="ECO:0000313" key="3">
    <source>
        <dbReference type="Proteomes" id="UP001196873"/>
    </source>
</evidence>
<name>A0AAW4NTF4_9BACT</name>
<accession>A0AAW4NTF4</accession>
<comment type="caution">
    <text evidence="2">The sequence shown here is derived from an EMBL/GenBank/DDBJ whole genome shotgun (WGS) entry which is preliminary data.</text>
</comment>
<dbReference type="Proteomes" id="UP001196873">
    <property type="component" value="Unassembled WGS sequence"/>
</dbReference>
<feature type="chain" id="PRO_5043588048" evidence="1">
    <location>
        <begin position="23"/>
        <end position="668"/>
    </location>
</feature>
<keyword evidence="1" id="KW-0732">Signal</keyword>
<dbReference type="AlphaFoldDB" id="A0AAW4NTF4"/>
<gene>
    <name evidence="2" type="ORF">KZY68_10725</name>
</gene>
<feature type="signal peptide" evidence="1">
    <location>
        <begin position="1"/>
        <end position="22"/>
    </location>
</feature>
<sequence>MNLRIGFFLLLIGLLSATKVNAQQEQRWEDCYAELIGMEGESEEDIPDYDLLCDIANHPININQATKEDLEQLPFLSDQQIEDIMEYLFRYHSMQSLGELHMIPSLGYTYARLLSYFIYIGKPNETHHLSWQKIMRYGRHKLVTAMNIPTYSRRGFKENQYLGGPIKHWLRYTFNYVHQLEIGFTGANDAGEPFFKGRNSLGYDYNSLYLMLRNQGWLKSLAIGKYRVRLGMGLVMNCDYGFGKQMLIASLDRSSATIRPHTSRAEANYLQGVAATFKLNRHLEATTFLSYRQIDGTLCHDSLGAISAISSSGAHRTATEMAHKHNTDQFVAGGHLHYFRNGFHVGITALYTALNRELHPDTTLLYKRWAAMGKRFFNAGIDYGYTGSRLCVSGELATDAHLALATIHKLTYRVTNPLQLVAIQRFYAYKYNGLFARSFADAGAVKDESGLYFGVNWNINRSFSLLAYGDFAYFAWPKYGQSIAGTHALDGFLLLHYQQKQLQCAAQYRIRHRQRDDETKSMLIARNEHHARLKVDYSPGSWHLRTQADFTYAMQQTRSFGYMLAQSIQRDYNRVIISGTLGYFHTQDYNSRVCTYERGMLYDFSFPNFFGHGIRYSFMARTMLNSHLTLLIKAATTDYFNRNTIGSGWQKIAHSAQTDIQLQAIVKL</sequence>
<evidence type="ECO:0000313" key="2">
    <source>
        <dbReference type="EMBL" id="MBW4866461.1"/>
    </source>
</evidence>
<evidence type="ECO:0000256" key="1">
    <source>
        <dbReference type="SAM" id="SignalP"/>
    </source>
</evidence>
<organism evidence="2 3">
    <name type="scientific">Segatella salivae</name>
    <dbReference type="NCBI Taxonomy" id="228604"/>
    <lineage>
        <taxon>Bacteria</taxon>
        <taxon>Pseudomonadati</taxon>
        <taxon>Bacteroidota</taxon>
        <taxon>Bacteroidia</taxon>
        <taxon>Bacteroidales</taxon>
        <taxon>Prevotellaceae</taxon>
        <taxon>Segatella</taxon>
    </lineage>
</organism>
<dbReference type="EMBL" id="JAHXRF010000017">
    <property type="protein sequence ID" value="MBW4866461.1"/>
    <property type="molecule type" value="Genomic_DNA"/>
</dbReference>